<dbReference type="AlphaFoldDB" id="A0A0G0UH25"/>
<evidence type="ECO:0000313" key="1">
    <source>
        <dbReference type="EMBL" id="KKR49462.1"/>
    </source>
</evidence>
<accession>A0A0G0UH25</accession>
<comment type="caution">
    <text evidence="1">The sequence shown here is derived from an EMBL/GenBank/DDBJ whole genome shotgun (WGS) entry which is preliminary data.</text>
</comment>
<dbReference type="EMBL" id="LBYI01000026">
    <property type="protein sequence ID" value="KKR49462.1"/>
    <property type="molecule type" value="Genomic_DNA"/>
</dbReference>
<evidence type="ECO:0000313" key="2">
    <source>
        <dbReference type="Proteomes" id="UP000034531"/>
    </source>
</evidence>
<reference evidence="1 2" key="1">
    <citation type="journal article" date="2015" name="Nature">
        <title>rRNA introns, odd ribosomes, and small enigmatic genomes across a large radiation of phyla.</title>
        <authorList>
            <person name="Brown C.T."/>
            <person name="Hug L.A."/>
            <person name="Thomas B.C."/>
            <person name="Sharon I."/>
            <person name="Castelle C.J."/>
            <person name="Singh A."/>
            <person name="Wilkins M.J."/>
            <person name="Williams K.H."/>
            <person name="Banfield J.F."/>
        </authorList>
    </citation>
    <scope>NUCLEOTIDE SEQUENCE [LARGE SCALE GENOMIC DNA]</scope>
</reference>
<organism evidence="1 2">
    <name type="scientific">Candidatus Curtissbacteria bacterium GW2011_GWA1_40_16</name>
    <dbReference type="NCBI Taxonomy" id="1618405"/>
    <lineage>
        <taxon>Bacteria</taxon>
        <taxon>Candidatus Curtissiibacteriota</taxon>
    </lineage>
</organism>
<sequence length="85" mass="9696">MSRLTCSGFLALNFFGTKFDPGEYQKYGNKNNFDKFYFSSDKPTRTSDLFVTANGNLPTDFEVVDTINYPNNDLDLLIGHPKQNE</sequence>
<name>A0A0G0UH25_9BACT</name>
<gene>
    <name evidence="1" type="ORF">UT84_C0026G0002</name>
</gene>
<dbReference type="Proteomes" id="UP000034531">
    <property type="component" value="Unassembled WGS sequence"/>
</dbReference>
<proteinExistence type="predicted"/>
<protein>
    <submittedName>
        <fullName evidence="1">Uncharacterized protein</fullName>
    </submittedName>
</protein>